<evidence type="ECO:0000259" key="4">
    <source>
        <dbReference type="PROSITE" id="PS50043"/>
    </source>
</evidence>
<dbReference type="PANTHER" id="PTHR44688:SF16">
    <property type="entry name" value="DNA-BINDING TRANSCRIPTIONAL ACTIVATOR DEVR_DOSR"/>
    <property type="match status" value="1"/>
</dbReference>
<sequence length="227" mass="24417">MDKLIQVALIVPNEITREGLSHILGERDFEVVAAAACIDELVASSTEKASVVVMAIGERDDLARACAELAAAFPQARRVLTAADFGLDDMIFAYEQEIDGLILNGVSSDQFAGALRLVFLGERVLPARLADYLIGRVKSERSGLPETIQSTSGLSQREVDILGHLVDGEANKVIARQLNIAEATVKVHIKTILRKLRLNNRTQAAIWAARNQVGAAAIVQIGSAACF</sequence>
<dbReference type="EMBL" id="JAUOTP010000009">
    <property type="protein sequence ID" value="MDO6416186.1"/>
    <property type="molecule type" value="Genomic_DNA"/>
</dbReference>
<keyword evidence="3" id="KW-0804">Transcription</keyword>
<evidence type="ECO:0000313" key="6">
    <source>
        <dbReference type="Proteomes" id="UP001169764"/>
    </source>
</evidence>
<keyword evidence="2" id="KW-0238">DNA-binding</keyword>
<dbReference type="RefSeq" id="WP_303545336.1">
    <property type="nucleotide sequence ID" value="NZ_JAUOTP010000009.1"/>
</dbReference>
<gene>
    <name evidence="5" type="ORF">Q4F19_17500</name>
</gene>
<keyword evidence="6" id="KW-1185">Reference proteome</keyword>
<dbReference type="CDD" id="cd06170">
    <property type="entry name" value="LuxR_C_like"/>
    <property type="match status" value="1"/>
</dbReference>
<dbReference type="SUPFAM" id="SSF52172">
    <property type="entry name" value="CheY-like"/>
    <property type="match status" value="1"/>
</dbReference>
<dbReference type="Gene3D" id="3.40.50.2300">
    <property type="match status" value="1"/>
</dbReference>
<dbReference type="Pfam" id="PF00196">
    <property type="entry name" value="GerE"/>
    <property type="match status" value="1"/>
</dbReference>
<dbReference type="InterPro" id="IPR016032">
    <property type="entry name" value="Sig_transdc_resp-reg_C-effctor"/>
</dbReference>
<feature type="domain" description="HTH luxR-type" evidence="4">
    <location>
        <begin position="147"/>
        <end position="212"/>
    </location>
</feature>
<keyword evidence="1" id="KW-0805">Transcription regulation</keyword>
<dbReference type="PRINTS" id="PR00038">
    <property type="entry name" value="HTHLUXR"/>
</dbReference>
<dbReference type="SMART" id="SM00421">
    <property type="entry name" value="HTH_LUXR"/>
    <property type="match status" value="1"/>
</dbReference>
<dbReference type="PROSITE" id="PS50043">
    <property type="entry name" value="HTH_LUXR_2"/>
    <property type="match status" value="1"/>
</dbReference>
<accession>A0ABT8YCY8</accession>
<evidence type="ECO:0000256" key="3">
    <source>
        <dbReference type="ARBA" id="ARBA00023163"/>
    </source>
</evidence>
<evidence type="ECO:0000256" key="1">
    <source>
        <dbReference type="ARBA" id="ARBA00023015"/>
    </source>
</evidence>
<organism evidence="5 6">
    <name type="scientific">Sphingomonas natans</name>
    <dbReference type="NCBI Taxonomy" id="3063330"/>
    <lineage>
        <taxon>Bacteria</taxon>
        <taxon>Pseudomonadati</taxon>
        <taxon>Pseudomonadota</taxon>
        <taxon>Alphaproteobacteria</taxon>
        <taxon>Sphingomonadales</taxon>
        <taxon>Sphingomonadaceae</taxon>
        <taxon>Sphingomonas</taxon>
    </lineage>
</organism>
<proteinExistence type="predicted"/>
<name>A0ABT8YCY8_9SPHN</name>
<reference evidence="5" key="1">
    <citation type="submission" date="2023-07" db="EMBL/GenBank/DDBJ databases">
        <authorList>
            <person name="Kim M."/>
        </authorList>
    </citation>
    <scope>NUCLEOTIDE SEQUENCE</scope>
    <source>
        <strain evidence="5">BIUV-7</strain>
    </source>
</reference>
<dbReference type="InterPro" id="IPR000792">
    <property type="entry name" value="Tscrpt_reg_LuxR_C"/>
</dbReference>
<evidence type="ECO:0000313" key="5">
    <source>
        <dbReference type="EMBL" id="MDO6416186.1"/>
    </source>
</evidence>
<evidence type="ECO:0000256" key="2">
    <source>
        <dbReference type="ARBA" id="ARBA00023125"/>
    </source>
</evidence>
<comment type="caution">
    <text evidence="5">The sequence shown here is derived from an EMBL/GenBank/DDBJ whole genome shotgun (WGS) entry which is preliminary data.</text>
</comment>
<protein>
    <submittedName>
        <fullName evidence="5">Response regulator transcription factor</fullName>
    </submittedName>
</protein>
<dbReference type="InterPro" id="IPR011006">
    <property type="entry name" value="CheY-like_superfamily"/>
</dbReference>
<dbReference type="Proteomes" id="UP001169764">
    <property type="component" value="Unassembled WGS sequence"/>
</dbReference>
<dbReference type="PANTHER" id="PTHR44688">
    <property type="entry name" value="DNA-BINDING TRANSCRIPTIONAL ACTIVATOR DEVR_DOSR"/>
    <property type="match status" value="1"/>
</dbReference>
<dbReference type="SUPFAM" id="SSF46894">
    <property type="entry name" value="C-terminal effector domain of the bipartite response regulators"/>
    <property type="match status" value="1"/>
</dbReference>